<evidence type="ECO:0000256" key="15">
    <source>
        <dbReference type="ARBA" id="ARBA00068074"/>
    </source>
</evidence>
<keyword evidence="4" id="KW-0479">Metal-binding</keyword>
<dbReference type="EMBL" id="WKFB01000267">
    <property type="protein sequence ID" value="KAF6729044.1"/>
    <property type="molecule type" value="Genomic_DNA"/>
</dbReference>
<evidence type="ECO:0000256" key="17">
    <source>
        <dbReference type="SAM" id="MobiDB-lite"/>
    </source>
</evidence>
<keyword evidence="9" id="KW-0238">DNA-binding</keyword>
<keyword evidence="5" id="KW-0677">Repeat</keyword>
<feature type="compositionally biased region" description="Basic residues" evidence="17">
    <location>
        <begin position="210"/>
        <end position="227"/>
    </location>
</feature>
<dbReference type="GO" id="GO:0005737">
    <property type="term" value="C:cytoplasm"/>
    <property type="evidence" value="ECO:0007669"/>
    <property type="project" value="UniProtKB-SubCell"/>
</dbReference>
<evidence type="ECO:0000313" key="19">
    <source>
        <dbReference type="EMBL" id="KAF6729044.1"/>
    </source>
</evidence>
<dbReference type="Proteomes" id="UP000646548">
    <property type="component" value="Unassembled WGS sequence"/>
</dbReference>
<evidence type="ECO:0000256" key="8">
    <source>
        <dbReference type="ARBA" id="ARBA00023015"/>
    </source>
</evidence>
<keyword evidence="8" id="KW-0805">Transcription regulation</keyword>
<evidence type="ECO:0000256" key="1">
    <source>
        <dbReference type="ARBA" id="ARBA00004123"/>
    </source>
</evidence>
<dbReference type="AlphaFoldDB" id="A0A834FCF5"/>
<dbReference type="PANTHER" id="PTHR15065:SF6">
    <property type="entry name" value="INSULINOMA-ASSOCIATED PROTEIN 2"/>
    <property type="match status" value="1"/>
</dbReference>
<dbReference type="GO" id="GO:0017053">
    <property type="term" value="C:transcription repressor complex"/>
    <property type="evidence" value="ECO:0007669"/>
    <property type="project" value="TreeGrafter"/>
</dbReference>
<evidence type="ECO:0000256" key="13">
    <source>
        <dbReference type="ARBA" id="ARBA00058195"/>
    </source>
</evidence>
<feature type="region of interest" description="Disordered" evidence="17">
    <location>
        <begin position="353"/>
        <end position="427"/>
    </location>
</feature>
<dbReference type="GO" id="GO:0008270">
    <property type="term" value="F:zinc ion binding"/>
    <property type="evidence" value="ECO:0007669"/>
    <property type="project" value="UniProtKB-KW"/>
</dbReference>
<dbReference type="SMART" id="SM00355">
    <property type="entry name" value="ZnF_C2H2"/>
    <property type="match status" value="4"/>
</dbReference>
<dbReference type="FunFam" id="3.30.160.60:FF:000488">
    <property type="entry name" value="Insulinoma-associated protein 2"/>
    <property type="match status" value="1"/>
</dbReference>
<evidence type="ECO:0000256" key="7">
    <source>
        <dbReference type="ARBA" id="ARBA00022833"/>
    </source>
</evidence>
<feature type="compositionally biased region" description="Low complexity" evidence="17">
    <location>
        <begin position="394"/>
        <end position="427"/>
    </location>
</feature>
<evidence type="ECO:0000313" key="20">
    <source>
        <dbReference type="Proteomes" id="UP000646548"/>
    </source>
</evidence>
<evidence type="ECO:0000259" key="18">
    <source>
        <dbReference type="PROSITE" id="PS50157"/>
    </source>
</evidence>
<comment type="subcellular location">
    <subcellularLocation>
        <location evidence="2">Cytoplasm</location>
    </subcellularLocation>
    <subcellularLocation>
        <location evidence="1">Nucleus</location>
    </subcellularLocation>
</comment>
<feature type="compositionally biased region" description="Polar residues" evidence="17">
    <location>
        <begin position="355"/>
        <end position="365"/>
    </location>
</feature>
<feature type="domain" description="C2H2-type" evidence="18">
    <location>
        <begin position="518"/>
        <end position="546"/>
    </location>
</feature>
<keyword evidence="10" id="KW-0804">Transcription</keyword>
<organism evidence="19 20">
    <name type="scientific">Oryzias melastigma</name>
    <name type="common">Marine medaka</name>
    <dbReference type="NCBI Taxonomy" id="30732"/>
    <lineage>
        <taxon>Eukaryota</taxon>
        <taxon>Metazoa</taxon>
        <taxon>Chordata</taxon>
        <taxon>Craniata</taxon>
        <taxon>Vertebrata</taxon>
        <taxon>Euteleostomi</taxon>
        <taxon>Actinopterygii</taxon>
        <taxon>Neopterygii</taxon>
        <taxon>Teleostei</taxon>
        <taxon>Neoteleostei</taxon>
        <taxon>Acanthomorphata</taxon>
        <taxon>Ovalentaria</taxon>
        <taxon>Atherinomorphae</taxon>
        <taxon>Beloniformes</taxon>
        <taxon>Adrianichthyidae</taxon>
        <taxon>Oryziinae</taxon>
        <taxon>Oryzias</taxon>
    </lineage>
</organism>
<evidence type="ECO:0000256" key="4">
    <source>
        <dbReference type="ARBA" id="ARBA00022723"/>
    </source>
</evidence>
<dbReference type="GO" id="GO:0010564">
    <property type="term" value="P:regulation of cell cycle process"/>
    <property type="evidence" value="ECO:0007669"/>
    <property type="project" value="TreeGrafter"/>
</dbReference>
<evidence type="ECO:0000256" key="16">
    <source>
        <dbReference type="PROSITE-ProRule" id="PRU00042"/>
    </source>
</evidence>
<comment type="similarity">
    <text evidence="12">Belongs to the INSM1 family.</text>
</comment>
<feature type="compositionally biased region" description="Basic and acidic residues" evidence="17">
    <location>
        <begin position="383"/>
        <end position="392"/>
    </location>
</feature>
<evidence type="ECO:0000256" key="10">
    <source>
        <dbReference type="ARBA" id="ARBA00023163"/>
    </source>
</evidence>
<comment type="function">
    <text evidence="14">May function as a growth suppressor or tumor suppressor in liver cells and in certain neurons.</text>
</comment>
<feature type="region of interest" description="Disordered" evidence="17">
    <location>
        <begin position="206"/>
        <end position="230"/>
    </location>
</feature>
<evidence type="ECO:0000256" key="3">
    <source>
        <dbReference type="ARBA" id="ARBA00022490"/>
    </source>
</evidence>
<dbReference type="FunFam" id="3.30.160.60:FF:001411">
    <property type="entry name" value="insulinoma-associated protein 2"/>
    <property type="match status" value="1"/>
</dbReference>
<dbReference type="GO" id="GO:0030182">
    <property type="term" value="P:neuron differentiation"/>
    <property type="evidence" value="ECO:0007669"/>
    <property type="project" value="TreeGrafter"/>
</dbReference>
<dbReference type="GO" id="GO:0005634">
    <property type="term" value="C:nucleus"/>
    <property type="evidence" value="ECO:0007669"/>
    <property type="project" value="UniProtKB-SubCell"/>
</dbReference>
<keyword evidence="11" id="KW-0539">Nucleus</keyword>
<comment type="function">
    <text evidence="13">May act as a transcriptional regulator. May play a role in neurogenesis and neuroendocrine cell differentiation during embryonic development.</text>
</comment>
<proteinExistence type="inferred from homology"/>
<evidence type="ECO:0000256" key="2">
    <source>
        <dbReference type="ARBA" id="ARBA00004496"/>
    </source>
</evidence>
<evidence type="ECO:0000256" key="9">
    <source>
        <dbReference type="ARBA" id="ARBA00023125"/>
    </source>
</evidence>
<dbReference type="InterPro" id="IPR036236">
    <property type="entry name" value="Znf_C2H2_sf"/>
</dbReference>
<evidence type="ECO:0000256" key="5">
    <source>
        <dbReference type="ARBA" id="ARBA00022737"/>
    </source>
</evidence>
<dbReference type="PROSITE" id="PS50157">
    <property type="entry name" value="ZINC_FINGER_C2H2_2"/>
    <property type="match status" value="2"/>
</dbReference>
<dbReference type="InterPro" id="IPR042972">
    <property type="entry name" value="INSM1/2"/>
</dbReference>
<accession>A0A834FCF5</accession>
<feature type="compositionally biased region" description="Basic and acidic residues" evidence="17">
    <location>
        <begin position="37"/>
        <end position="50"/>
    </location>
</feature>
<feature type="domain" description="C2H2-type" evidence="18">
    <location>
        <begin position="297"/>
        <end position="319"/>
    </location>
</feature>
<feature type="region of interest" description="Disordered" evidence="17">
    <location>
        <begin position="16"/>
        <end position="55"/>
    </location>
</feature>
<comment type="caution">
    <text evidence="19">The sequence shown here is derived from an EMBL/GenBank/DDBJ whole genome shotgun (WGS) entry which is preliminary data.</text>
</comment>
<dbReference type="SUPFAM" id="SSF57667">
    <property type="entry name" value="beta-beta-alpha zinc fingers"/>
    <property type="match status" value="2"/>
</dbReference>
<name>A0A834FCF5_ORYME</name>
<evidence type="ECO:0000256" key="11">
    <source>
        <dbReference type="ARBA" id="ARBA00023242"/>
    </source>
</evidence>
<keyword evidence="6 16" id="KW-0863">Zinc-finger</keyword>
<dbReference type="PANTHER" id="PTHR15065">
    <property type="entry name" value="INSULINOMA-ASSOCIATED 1"/>
    <property type="match status" value="1"/>
</dbReference>
<sequence>MPRGFLVKRNRRGAVFYRSQNTGDRPGATESAPNEAARAEKPGGESRQECDAWSPRVEPALEAEADAERRAQLPDTGEQVSVVDVLGLDGDLSCFYPPPPPHDVTLVESCSPVKPVSARLLEQQKHVPFTGSCPVPEAPDLPFLGSPAPPAIPASIERLLGNGSRPFTQPCGLTDNYELSRMHLFPPLTLVTQEQQHAARKRAFLQEPHSKHHSKQSNPSKKPKVNRKLNFEDEVTTSPVLGLRIKKESPEVRRQRESTPTGAQPLGEFICQLCKEEYPDPFSLAQHKCSRIVRVEYRCPECDKVFSCPANLASHRRWHKPRPVISQGGEPNRTPPLKEPRALLQQEEGKENELLRTNQHHGTADSSRSSSRREPSLLLLHARSRDSPDRNPYRNPSESRPSRTPRSSKPSQRMKCTSAATAGRSSAGQAYLKKHLVTHELSPPPPSFTQEVNGSQSQQVFLCHLCGARFPSVEIRDKHRLWHAMRDELLVETLRGRRADVFHAHADESGAGEGQQIFTCKYCSSTFFSSPGLTRHINKTHPTENRQVMRLQMTVRP</sequence>
<protein>
    <recommendedName>
        <fullName evidence="15">Insulinoma-associated protein 2</fullName>
    </recommendedName>
</protein>
<dbReference type="PROSITE" id="PS00028">
    <property type="entry name" value="ZINC_FINGER_C2H2_1"/>
    <property type="match status" value="3"/>
</dbReference>
<gene>
    <name evidence="19" type="ORF">FQA47_010366</name>
</gene>
<evidence type="ECO:0000256" key="12">
    <source>
        <dbReference type="ARBA" id="ARBA00038003"/>
    </source>
</evidence>
<keyword evidence="7" id="KW-0862">Zinc</keyword>
<dbReference type="InterPro" id="IPR013087">
    <property type="entry name" value="Znf_C2H2_type"/>
</dbReference>
<reference evidence="19" key="1">
    <citation type="journal article" name="BMC Genomics">
        <title>Long-read sequencing and de novo genome assembly of marine medaka (Oryzias melastigma).</title>
        <authorList>
            <person name="Liang P."/>
            <person name="Saqib H.S.A."/>
            <person name="Ni X."/>
            <person name="Shen Y."/>
        </authorList>
    </citation>
    <scope>NUCLEOTIDE SEQUENCE</scope>
    <source>
        <tissue evidence="19">Muscle</tissue>
    </source>
</reference>
<keyword evidence="3" id="KW-0963">Cytoplasm</keyword>
<dbReference type="Pfam" id="PF00096">
    <property type="entry name" value="zf-C2H2"/>
    <property type="match status" value="2"/>
</dbReference>
<dbReference type="GO" id="GO:0001227">
    <property type="term" value="F:DNA-binding transcription repressor activity, RNA polymerase II-specific"/>
    <property type="evidence" value="ECO:0007669"/>
    <property type="project" value="TreeGrafter"/>
</dbReference>
<dbReference type="GO" id="GO:0000978">
    <property type="term" value="F:RNA polymerase II cis-regulatory region sequence-specific DNA binding"/>
    <property type="evidence" value="ECO:0007669"/>
    <property type="project" value="TreeGrafter"/>
</dbReference>
<evidence type="ECO:0000256" key="6">
    <source>
        <dbReference type="ARBA" id="ARBA00022771"/>
    </source>
</evidence>
<dbReference type="Gene3D" id="3.30.160.60">
    <property type="entry name" value="Classic Zinc Finger"/>
    <property type="match status" value="2"/>
</dbReference>
<evidence type="ECO:0000256" key="14">
    <source>
        <dbReference type="ARBA" id="ARBA00060130"/>
    </source>
</evidence>